<protein>
    <recommendedName>
        <fullName evidence="1">CD-NTase associated protein 4-like DNA endonuclease domain-containing protein</fullName>
    </recommendedName>
</protein>
<gene>
    <name evidence="2" type="ORF">TK06_10085</name>
</gene>
<sequence length="384" mass="43699">MKLHEVKARELNGRDTIHRFKAQFKAASLECLALLEDCAIERVFCDYHEDYVVKFVDDGEIYYRFVQVKTKTKQNHLYNILEIFGIKKTKKNGHDLPNSFAGKMLLHVDNFGDTCHSLVILTNINFDDDVEGLVNDAQSGNVVSKHTATLIAETKKLVPSLSAKTDKEVLHFLSHLKLMPRQQILNDDDDNFVSSAHSHIYKYSEINLTPKEIRLLIIQLLSLIESKSSEEIKDSMTEAMLNDKASVTLDDMLDILAISRSAYYLLRNGGDPSAIKSVSILQRVLKRNNYKEETLNSFANFKSQWETWYRVNRHTIQELKLLELMDEITSLTDNLAVGKIDMKTITGAVVKLTTNLRTLLDRNDLTEELVFGAVLSEIVKGESS</sequence>
<dbReference type="GO" id="GO:0004518">
    <property type="term" value="F:nuclease activity"/>
    <property type="evidence" value="ECO:0007669"/>
    <property type="project" value="InterPro"/>
</dbReference>
<evidence type="ECO:0000259" key="1">
    <source>
        <dbReference type="Pfam" id="PF14130"/>
    </source>
</evidence>
<dbReference type="EMBL" id="CP015225">
    <property type="protein sequence ID" value="AMZ71422.1"/>
    <property type="molecule type" value="Genomic_DNA"/>
</dbReference>
<name>A0A159ZYK1_PSEFL</name>
<accession>A0A159ZYK1</accession>
<dbReference type="InterPro" id="IPR025382">
    <property type="entry name" value="Cap4-like_endonuclease_dom"/>
</dbReference>
<evidence type="ECO:0000313" key="3">
    <source>
        <dbReference type="Proteomes" id="UP000076083"/>
    </source>
</evidence>
<dbReference type="Pfam" id="PF14130">
    <property type="entry name" value="Cap4_nuclease"/>
    <property type="match status" value="1"/>
</dbReference>
<proteinExistence type="predicted"/>
<reference evidence="2 3" key="2">
    <citation type="journal article" date="2018" name="Nature">
        <title>Mutant phenotypes for thousands of bacterial genes of unknown function.</title>
        <authorList>
            <person name="Price M.N."/>
            <person name="Wetmore K.M."/>
            <person name="Waters R.J."/>
            <person name="Callaghan M."/>
            <person name="Ray J."/>
            <person name="Liu H."/>
            <person name="Kuehl J.V."/>
            <person name="Melnyk R.A."/>
            <person name="Lamson J.S."/>
            <person name="Suh Y."/>
            <person name="Carlson H.K."/>
            <person name="Esquivel Z."/>
            <person name="Sadeeshkumar H."/>
            <person name="Chakraborty R."/>
            <person name="Zane G.M."/>
            <person name="Rubin B.E."/>
            <person name="Wall J.D."/>
            <person name="Visel A."/>
            <person name="Bristow J."/>
            <person name="Blow M.J."/>
            <person name="Arkin A.P."/>
            <person name="Deutschbauer A.M."/>
        </authorList>
    </citation>
    <scope>NUCLEOTIDE SEQUENCE [LARGE SCALE GENOMIC DNA]</scope>
    <source>
        <strain evidence="2 3">FW300-N2E2</strain>
    </source>
</reference>
<dbReference type="RefSeq" id="WP_063321945.1">
    <property type="nucleotide sequence ID" value="NZ_CP015225.1"/>
</dbReference>
<reference evidence="3" key="1">
    <citation type="submission" date="2016-04" db="EMBL/GenBank/DDBJ databases">
        <authorList>
            <person name="Ray J."/>
            <person name="Price M."/>
            <person name="Deutschbauer A."/>
        </authorList>
    </citation>
    <scope>NUCLEOTIDE SEQUENCE [LARGE SCALE GENOMIC DNA]</scope>
    <source>
        <strain evidence="3">FW300-N2E2</strain>
    </source>
</reference>
<evidence type="ECO:0000313" key="2">
    <source>
        <dbReference type="EMBL" id="AMZ71422.1"/>
    </source>
</evidence>
<organism evidence="2 3">
    <name type="scientific">Pseudomonas fluorescens</name>
    <dbReference type="NCBI Taxonomy" id="294"/>
    <lineage>
        <taxon>Bacteria</taxon>
        <taxon>Pseudomonadati</taxon>
        <taxon>Pseudomonadota</taxon>
        <taxon>Gammaproteobacteria</taxon>
        <taxon>Pseudomonadales</taxon>
        <taxon>Pseudomonadaceae</taxon>
        <taxon>Pseudomonas</taxon>
    </lineage>
</organism>
<dbReference type="Proteomes" id="UP000076083">
    <property type="component" value="Chromosome"/>
</dbReference>
<feature type="domain" description="CD-NTase associated protein 4-like DNA endonuclease" evidence="1">
    <location>
        <begin position="13"/>
        <end position="133"/>
    </location>
</feature>
<dbReference type="AlphaFoldDB" id="A0A159ZYK1"/>